<dbReference type="PANTHER" id="PTHR43133:SF63">
    <property type="entry name" value="RNA POLYMERASE SIGMA FACTOR FECI-RELATED"/>
    <property type="match status" value="1"/>
</dbReference>
<keyword evidence="3" id="KW-0804">Transcription</keyword>
<dbReference type="InterPro" id="IPR036388">
    <property type="entry name" value="WH-like_DNA-bd_sf"/>
</dbReference>
<reference evidence="5 6" key="1">
    <citation type="submission" date="2021-12" db="EMBL/GenBank/DDBJ databases">
        <title>Discovery of the Pendulisporaceae a myxobacterial family with distinct sporulation behavior and unique specialized metabolism.</title>
        <authorList>
            <person name="Garcia R."/>
            <person name="Popoff A."/>
            <person name="Bader C.D."/>
            <person name="Loehr J."/>
            <person name="Walesch S."/>
            <person name="Walt C."/>
            <person name="Boldt J."/>
            <person name="Bunk B."/>
            <person name="Haeckl F.J.F.P.J."/>
            <person name="Gunesch A.P."/>
            <person name="Birkelbach J."/>
            <person name="Nuebel U."/>
            <person name="Pietschmann T."/>
            <person name="Bach T."/>
            <person name="Mueller R."/>
        </authorList>
    </citation>
    <scope>NUCLEOTIDE SEQUENCE [LARGE SCALE GENOMIC DNA]</scope>
    <source>
        <strain evidence="5 6">MSr11954</strain>
    </source>
</reference>
<sequence>MHDARSAVLRGGGKGDFPTTPGSAVFGARSVDPVERARSLRVLSRMYWKPIYKYVRLRWRKMPGDAEEITQEFFLRSIDKNTFLGYESGRARFRTFVRVCVDRLVVDLGRQSLAKKRGGGARFLQLDFKAAEEELEEHESPLPDPEKLFELEWVKNLLELAVLGLRESCGRAGKDVHFRAFELFHLSDEPDRLSYADVAAKLGISVRDVNNRLTYARREFRAAVLEALRDSTTSEQEMLEEARVVLGVGF</sequence>
<evidence type="ECO:0000256" key="2">
    <source>
        <dbReference type="ARBA" id="ARBA00023082"/>
    </source>
</evidence>
<evidence type="ECO:0000259" key="4">
    <source>
        <dbReference type="Pfam" id="PF07638"/>
    </source>
</evidence>
<evidence type="ECO:0000313" key="6">
    <source>
        <dbReference type="Proteomes" id="UP001370348"/>
    </source>
</evidence>
<evidence type="ECO:0000256" key="3">
    <source>
        <dbReference type="ARBA" id="ARBA00023163"/>
    </source>
</evidence>
<name>A0ABZ2MCN5_9BACT</name>
<dbReference type="InterPro" id="IPR039425">
    <property type="entry name" value="RNA_pol_sigma-70-like"/>
</dbReference>
<accession>A0ABZ2MCN5</accession>
<feature type="domain" description="RNA polymerase sigma-70 ECF-like HTH" evidence="4">
    <location>
        <begin position="71"/>
        <end position="222"/>
    </location>
</feature>
<dbReference type="Pfam" id="PF07638">
    <property type="entry name" value="Sigma70_ECF"/>
    <property type="match status" value="1"/>
</dbReference>
<dbReference type="Proteomes" id="UP001370348">
    <property type="component" value="Chromosome"/>
</dbReference>
<dbReference type="Gene3D" id="1.10.10.10">
    <property type="entry name" value="Winged helix-like DNA-binding domain superfamily/Winged helix DNA-binding domain"/>
    <property type="match status" value="1"/>
</dbReference>
<keyword evidence="1" id="KW-0805">Transcription regulation</keyword>
<dbReference type="InterPro" id="IPR013325">
    <property type="entry name" value="RNA_pol_sigma_r2"/>
</dbReference>
<keyword evidence="6" id="KW-1185">Reference proteome</keyword>
<dbReference type="Gene3D" id="1.10.1740.10">
    <property type="match status" value="1"/>
</dbReference>
<dbReference type="PANTHER" id="PTHR43133">
    <property type="entry name" value="RNA POLYMERASE ECF-TYPE SIGMA FACTO"/>
    <property type="match status" value="1"/>
</dbReference>
<gene>
    <name evidence="5" type="ORF">LZC94_30845</name>
</gene>
<proteinExistence type="predicted"/>
<evidence type="ECO:0000256" key="1">
    <source>
        <dbReference type="ARBA" id="ARBA00023015"/>
    </source>
</evidence>
<dbReference type="SUPFAM" id="SSF88946">
    <property type="entry name" value="Sigma2 domain of RNA polymerase sigma factors"/>
    <property type="match status" value="1"/>
</dbReference>
<keyword evidence="2" id="KW-0731">Sigma factor</keyword>
<dbReference type="InterPro" id="IPR053812">
    <property type="entry name" value="HTH_Sigma70_ECF-like"/>
</dbReference>
<organism evidence="5 6">
    <name type="scientific">Pendulispora albinea</name>
    <dbReference type="NCBI Taxonomy" id="2741071"/>
    <lineage>
        <taxon>Bacteria</taxon>
        <taxon>Pseudomonadati</taxon>
        <taxon>Myxococcota</taxon>
        <taxon>Myxococcia</taxon>
        <taxon>Myxococcales</taxon>
        <taxon>Sorangiineae</taxon>
        <taxon>Pendulisporaceae</taxon>
        <taxon>Pendulispora</taxon>
    </lineage>
</organism>
<dbReference type="RefSeq" id="WP_394829877.1">
    <property type="nucleotide sequence ID" value="NZ_CP089984.1"/>
</dbReference>
<dbReference type="EMBL" id="CP089984">
    <property type="protein sequence ID" value="WXB20273.1"/>
    <property type="molecule type" value="Genomic_DNA"/>
</dbReference>
<evidence type="ECO:0000313" key="5">
    <source>
        <dbReference type="EMBL" id="WXB20273.1"/>
    </source>
</evidence>
<protein>
    <submittedName>
        <fullName evidence="5">Sigma-70 family RNA polymerase sigma factor</fullName>
    </submittedName>
</protein>